<protein>
    <recommendedName>
        <fullName evidence="1">Inhibitor I9 domain-containing protein</fullName>
    </recommendedName>
</protein>
<evidence type="ECO:0000259" key="1">
    <source>
        <dbReference type="Pfam" id="PF05922"/>
    </source>
</evidence>
<organism evidence="2 3">
    <name type="scientific">Smittium mucronatum</name>
    <dbReference type="NCBI Taxonomy" id="133383"/>
    <lineage>
        <taxon>Eukaryota</taxon>
        <taxon>Fungi</taxon>
        <taxon>Fungi incertae sedis</taxon>
        <taxon>Zoopagomycota</taxon>
        <taxon>Kickxellomycotina</taxon>
        <taxon>Harpellomycetes</taxon>
        <taxon>Harpellales</taxon>
        <taxon>Legeriomycetaceae</taxon>
        <taxon>Smittium</taxon>
    </lineage>
</organism>
<accession>A0A1R0H3G2</accession>
<dbReference type="InterPro" id="IPR037045">
    <property type="entry name" value="S8pro/Inhibitor_I9_sf"/>
</dbReference>
<proteinExistence type="predicted"/>
<dbReference type="EMBL" id="LSSL01000800">
    <property type="protein sequence ID" value="OLY83664.1"/>
    <property type="molecule type" value="Genomic_DNA"/>
</dbReference>
<dbReference type="Pfam" id="PF05922">
    <property type="entry name" value="Inhibitor_I9"/>
    <property type="match status" value="1"/>
</dbReference>
<dbReference type="InterPro" id="IPR010259">
    <property type="entry name" value="S8pro/Inhibitor_I9"/>
</dbReference>
<reference evidence="2 3" key="1">
    <citation type="journal article" date="2016" name="Mol. Biol. Evol.">
        <title>Genome-Wide Survey of Gut Fungi (Harpellales) Reveals the First Horizontally Transferred Ubiquitin Gene from a Mosquito Host.</title>
        <authorList>
            <person name="Wang Y."/>
            <person name="White M.M."/>
            <person name="Kvist S."/>
            <person name="Moncalvo J.M."/>
        </authorList>
    </citation>
    <scope>NUCLEOTIDE SEQUENCE [LARGE SCALE GENOMIC DNA]</scope>
    <source>
        <strain evidence="2 3">ALG-7-W6</strain>
    </source>
</reference>
<dbReference type="Proteomes" id="UP000187455">
    <property type="component" value="Unassembled WGS sequence"/>
</dbReference>
<name>A0A1R0H3G2_9FUNG</name>
<dbReference type="Gene3D" id="3.30.70.80">
    <property type="entry name" value="Peptidase S8 propeptide/proteinase inhibitor I9"/>
    <property type="match status" value="1"/>
</dbReference>
<dbReference type="SUPFAM" id="SSF54897">
    <property type="entry name" value="Protease propeptides/inhibitors"/>
    <property type="match status" value="1"/>
</dbReference>
<evidence type="ECO:0000313" key="2">
    <source>
        <dbReference type="EMBL" id="OLY83664.1"/>
    </source>
</evidence>
<sequence length="73" mass="7684">MNLARYIVVFNSAPSDSVKANALAKIESLGGSVISDLSIINGVSVELPESSVSALEADENVKYVEKDSQVSIN</sequence>
<comment type="caution">
    <text evidence="2">The sequence shown here is derived from an EMBL/GenBank/DDBJ whole genome shotgun (WGS) entry which is preliminary data.</text>
</comment>
<dbReference type="AlphaFoldDB" id="A0A1R0H3G2"/>
<gene>
    <name evidence="2" type="ORF">AYI68_g2187</name>
</gene>
<evidence type="ECO:0000313" key="3">
    <source>
        <dbReference type="Proteomes" id="UP000187455"/>
    </source>
</evidence>
<dbReference type="OrthoDB" id="5518345at2759"/>
<keyword evidence="3" id="KW-1185">Reference proteome</keyword>
<feature type="domain" description="Inhibitor I9" evidence="1">
    <location>
        <begin position="6"/>
        <end position="72"/>
    </location>
</feature>